<feature type="domain" description="VanZ-like" evidence="2">
    <location>
        <begin position="10"/>
        <end position="87"/>
    </location>
</feature>
<dbReference type="AlphaFoldDB" id="A0A1G9W319"/>
<keyword evidence="1" id="KW-1133">Transmembrane helix</keyword>
<dbReference type="Pfam" id="PF04892">
    <property type="entry name" value="VanZ"/>
    <property type="match status" value="1"/>
</dbReference>
<organism evidence="3 4">
    <name type="scientific">Megasphaera paucivorans</name>
    <dbReference type="NCBI Taxonomy" id="349095"/>
    <lineage>
        <taxon>Bacteria</taxon>
        <taxon>Bacillati</taxon>
        <taxon>Bacillota</taxon>
        <taxon>Negativicutes</taxon>
        <taxon>Veillonellales</taxon>
        <taxon>Veillonellaceae</taxon>
        <taxon>Megasphaera</taxon>
    </lineage>
</organism>
<protein>
    <submittedName>
        <fullName evidence="3">VanZ like family protein</fullName>
    </submittedName>
</protein>
<dbReference type="EMBL" id="FNHQ01000013">
    <property type="protein sequence ID" value="SDM78693.1"/>
    <property type="molecule type" value="Genomic_DNA"/>
</dbReference>
<dbReference type="STRING" id="349095.SAMN05660299_01540"/>
<evidence type="ECO:0000256" key="1">
    <source>
        <dbReference type="SAM" id="Phobius"/>
    </source>
</evidence>
<dbReference type="InterPro" id="IPR006976">
    <property type="entry name" value="VanZ-like"/>
</dbReference>
<evidence type="ECO:0000259" key="2">
    <source>
        <dbReference type="Pfam" id="PF04892"/>
    </source>
</evidence>
<sequence length="108" mass="12101">MSTRVLDALLRKVAHLSEFTLLGFVLCTSCSFFNGLNEKKVWVTLLIGLCVAVIDELLQRFSPGRSCQISDMLLDWCGVWIGLGMAVGVRKIRAVLGRDKSRCKKKRL</sequence>
<feature type="transmembrane region" description="Helical" evidence="1">
    <location>
        <begin position="13"/>
        <end position="34"/>
    </location>
</feature>
<accession>A0A1G9W319</accession>
<name>A0A1G9W319_9FIRM</name>
<dbReference type="Proteomes" id="UP000199309">
    <property type="component" value="Unassembled WGS sequence"/>
</dbReference>
<keyword evidence="1" id="KW-0812">Transmembrane</keyword>
<evidence type="ECO:0000313" key="4">
    <source>
        <dbReference type="Proteomes" id="UP000199309"/>
    </source>
</evidence>
<reference evidence="3 4" key="1">
    <citation type="submission" date="2016-10" db="EMBL/GenBank/DDBJ databases">
        <authorList>
            <person name="de Groot N.N."/>
        </authorList>
    </citation>
    <scope>NUCLEOTIDE SEQUENCE [LARGE SCALE GENOMIC DNA]</scope>
    <source>
        <strain evidence="3 4">DSM 16981</strain>
    </source>
</reference>
<evidence type="ECO:0000313" key="3">
    <source>
        <dbReference type="EMBL" id="SDM78693.1"/>
    </source>
</evidence>
<feature type="transmembrane region" description="Helical" evidence="1">
    <location>
        <begin position="73"/>
        <end position="92"/>
    </location>
</feature>
<keyword evidence="1" id="KW-0472">Membrane</keyword>
<keyword evidence="4" id="KW-1185">Reference proteome</keyword>
<dbReference type="NCBIfam" id="NF037970">
    <property type="entry name" value="vanZ_1"/>
    <property type="match status" value="1"/>
</dbReference>
<proteinExistence type="predicted"/>
<gene>
    <name evidence="3" type="ORF">SAMN05660299_01540</name>
</gene>